<dbReference type="SUPFAM" id="SSF81321">
    <property type="entry name" value="Family A G protein-coupled receptor-like"/>
    <property type="match status" value="1"/>
</dbReference>
<sequence length="318" mass="35941">MPPDSTRIYGYLLLGKYDIYYSIVLYIVGLISLLVSSGFILIIATKSPSFMKTYKYLLLNMYVWCIFCVFHLGIWVQPNVVSPFACFKINGLARYFADSKIHLLVYSTYISMGNFIMSAALIFFYKATLLYHHGPKWLTFKWTKVALALILHLANSLYVAGIIYFGLVPSKTIMENPLKYSFCLDFYMSTSLPLFAILFIAYMVGITLICSVIMLKIAKNQASTGVTSRKRIKLNRKMNVTLIVLFLVTVGMGFFPCSVVFVFMFAGFNYTNAIIFFTLPIAVAIPIGDSIVLVVFIKPYRSAVLSCLKAMSCSRFSE</sequence>
<feature type="transmembrane region" description="Helical" evidence="1">
    <location>
        <begin position="56"/>
        <end position="76"/>
    </location>
</feature>
<reference evidence="2 3" key="2">
    <citation type="journal article" date="2019" name="G3 (Bethesda)">
        <title>Hybrid Assembly of the Genome of the Entomopathogenic Nematode Steinernema carpocapsae Identifies the X-Chromosome.</title>
        <authorList>
            <person name="Serra L."/>
            <person name="Macchietto M."/>
            <person name="Macias-Munoz A."/>
            <person name="McGill C.J."/>
            <person name="Rodriguez I.M."/>
            <person name="Rodriguez B."/>
            <person name="Murad R."/>
            <person name="Mortazavi A."/>
        </authorList>
    </citation>
    <scope>NUCLEOTIDE SEQUENCE [LARGE SCALE GENOMIC DNA]</scope>
    <source>
        <strain evidence="2 3">ALL</strain>
    </source>
</reference>
<dbReference type="AlphaFoldDB" id="A0A4U5NI24"/>
<proteinExistence type="predicted"/>
<organism evidence="2 3">
    <name type="scientific">Steinernema carpocapsae</name>
    <name type="common">Entomopathogenic nematode</name>
    <dbReference type="NCBI Taxonomy" id="34508"/>
    <lineage>
        <taxon>Eukaryota</taxon>
        <taxon>Metazoa</taxon>
        <taxon>Ecdysozoa</taxon>
        <taxon>Nematoda</taxon>
        <taxon>Chromadorea</taxon>
        <taxon>Rhabditida</taxon>
        <taxon>Tylenchina</taxon>
        <taxon>Panagrolaimomorpha</taxon>
        <taxon>Strongyloidoidea</taxon>
        <taxon>Steinernematidae</taxon>
        <taxon>Steinernema</taxon>
    </lineage>
</organism>
<feature type="transmembrane region" description="Helical" evidence="1">
    <location>
        <begin position="145"/>
        <end position="167"/>
    </location>
</feature>
<dbReference type="Proteomes" id="UP000298663">
    <property type="component" value="Unassembled WGS sequence"/>
</dbReference>
<feature type="transmembrane region" description="Helical" evidence="1">
    <location>
        <begin position="239"/>
        <end position="268"/>
    </location>
</feature>
<gene>
    <name evidence="2" type="ORF">L596_016100</name>
</gene>
<comment type="caution">
    <text evidence="2">The sequence shown here is derived from an EMBL/GenBank/DDBJ whole genome shotgun (WGS) entry which is preliminary data.</text>
</comment>
<protein>
    <recommendedName>
        <fullName evidence="4">G-protein coupled receptors family 1 profile domain-containing protein</fullName>
    </recommendedName>
</protein>
<feature type="transmembrane region" description="Helical" evidence="1">
    <location>
        <begin position="274"/>
        <end position="297"/>
    </location>
</feature>
<dbReference type="EMBL" id="AZBU02000004">
    <property type="protein sequence ID" value="TKR82363.1"/>
    <property type="molecule type" value="Genomic_DNA"/>
</dbReference>
<keyword evidence="1" id="KW-0472">Membrane</keyword>
<dbReference type="OrthoDB" id="5822701at2759"/>
<keyword evidence="1" id="KW-0812">Transmembrane</keyword>
<feature type="transmembrane region" description="Helical" evidence="1">
    <location>
        <begin position="20"/>
        <end position="44"/>
    </location>
</feature>
<evidence type="ECO:0000313" key="3">
    <source>
        <dbReference type="Proteomes" id="UP000298663"/>
    </source>
</evidence>
<dbReference type="InterPro" id="IPR053220">
    <property type="entry name" value="Nematode_rcpt-like_serp_H"/>
</dbReference>
<evidence type="ECO:0000313" key="2">
    <source>
        <dbReference type="EMBL" id="TKR82363.1"/>
    </source>
</evidence>
<dbReference type="PANTHER" id="PTHR22941:SF26">
    <property type="entry name" value="SERPENTINE RECEPTOR, CLASS H"/>
    <property type="match status" value="1"/>
</dbReference>
<evidence type="ECO:0000256" key="1">
    <source>
        <dbReference type="SAM" id="Phobius"/>
    </source>
</evidence>
<reference evidence="2 3" key="1">
    <citation type="journal article" date="2015" name="Genome Biol.">
        <title>Comparative genomics of Steinernema reveals deeply conserved gene regulatory networks.</title>
        <authorList>
            <person name="Dillman A.R."/>
            <person name="Macchietto M."/>
            <person name="Porter C.F."/>
            <person name="Rogers A."/>
            <person name="Williams B."/>
            <person name="Antoshechkin I."/>
            <person name="Lee M.M."/>
            <person name="Goodwin Z."/>
            <person name="Lu X."/>
            <person name="Lewis E.E."/>
            <person name="Goodrich-Blair H."/>
            <person name="Stock S.P."/>
            <person name="Adams B.J."/>
            <person name="Sternberg P.W."/>
            <person name="Mortazavi A."/>
        </authorList>
    </citation>
    <scope>NUCLEOTIDE SEQUENCE [LARGE SCALE GENOMIC DNA]</scope>
    <source>
        <strain evidence="2 3">ALL</strain>
    </source>
</reference>
<dbReference type="PANTHER" id="PTHR22941">
    <property type="entry name" value="SERPENTINE RECEPTOR"/>
    <property type="match status" value="1"/>
</dbReference>
<dbReference type="Pfam" id="PF10318">
    <property type="entry name" value="7TM_GPCR_Srh"/>
    <property type="match status" value="1"/>
</dbReference>
<accession>A0A4U5NI24</accession>
<name>A0A4U5NI24_STECR</name>
<keyword evidence="1" id="KW-1133">Transmembrane helix</keyword>
<feature type="transmembrane region" description="Helical" evidence="1">
    <location>
        <begin position="194"/>
        <end position="218"/>
    </location>
</feature>
<keyword evidence="3" id="KW-1185">Reference proteome</keyword>
<evidence type="ECO:0008006" key="4">
    <source>
        <dbReference type="Google" id="ProtNLM"/>
    </source>
</evidence>
<feature type="transmembrane region" description="Helical" evidence="1">
    <location>
        <begin position="103"/>
        <end position="125"/>
    </location>
</feature>
<dbReference type="InterPro" id="IPR019422">
    <property type="entry name" value="7TM_GPCR_serpentine_rcpt_Srh"/>
</dbReference>